<dbReference type="SUPFAM" id="SSF55186">
    <property type="entry name" value="ThrRS/AlaRS common domain"/>
    <property type="match status" value="1"/>
</dbReference>
<dbReference type="InterPro" id="IPR018165">
    <property type="entry name" value="Ala-tRNA-synth_IIc_core"/>
</dbReference>
<evidence type="ECO:0000313" key="8">
    <source>
        <dbReference type="EMBL" id="GGC03132.1"/>
    </source>
</evidence>
<dbReference type="InterPro" id="IPR018164">
    <property type="entry name" value="Ala-tRNA-synth_IIc_N"/>
</dbReference>
<protein>
    <recommendedName>
        <fullName evidence="3">Alanine--tRNA ligase</fullName>
    </recommendedName>
    <alternativeName>
        <fullName evidence="6">Alanyl-tRNA synthetase</fullName>
    </alternativeName>
</protein>
<keyword evidence="8" id="KW-0378">Hydrolase</keyword>
<dbReference type="SUPFAM" id="SSF50447">
    <property type="entry name" value="Translation proteins"/>
    <property type="match status" value="1"/>
</dbReference>
<evidence type="ECO:0000259" key="7">
    <source>
        <dbReference type="PROSITE" id="PS50860"/>
    </source>
</evidence>
<comment type="subcellular location">
    <subcellularLocation>
        <location evidence="2">Cytoplasm</location>
    </subcellularLocation>
</comment>
<dbReference type="Gene3D" id="3.30.980.10">
    <property type="entry name" value="Threonyl-trna Synthetase, Chain A, domain 2"/>
    <property type="match status" value="1"/>
</dbReference>
<dbReference type="RefSeq" id="WP_188481872.1">
    <property type="nucleotide sequence ID" value="NZ_BMFC01000004.1"/>
</dbReference>
<dbReference type="InterPro" id="IPR012947">
    <property type="entry name" value="tRNA_SAD"/>
</dbReference>
<proteinExistence type="predicted"/>
<comment type="caution">
    <text evidence="8">The sequence shown here is derived from an EMBL/GenBank/DDBJ whole genome shotgun (WGS) entry which is preliminary data.</text>
</comment>
<dbReference type="InterPro" id="IPR009000">
    <property type="entry name" value="Transl_B-barrel_sf"/>
</dbReference>
<dbReference type="Pfam" id="PF07973">
    <property type="entry name" value="tRNA_SAD"/>
    <property type="match status" value="1"/>
</dbReference>
<keyword evidence="9" id="KW-1185">Reference proteome</keyword>
<dbReference type="InterPro" id="IPR018163">
    <property type="entry name" value="Thr/Ala-tRNA-synth_IIc_edit"/>
</dbReference>
<dbReference type="PANTHER" id="PTHR43462">
    <property type="entry name" value="ALANYL-TRNA EDITING PROTEIN"/>
    <property type="match status" value="1"/>
</dbReference>
<evidence type="ECO:0000256" key="6">
    <source>
        <dbReference type="ARBA" id="ARBA00032577"/>
    </source>
</evidence>
<evidence type="ECO:0000256" key="5">
    <source>
        <dbReference type="ARBA" id="ARBA00022833"/>
    </source>
</evidence>
<organism evidence="8 9">
    <name type="scientific">Marivita lacus</name>
    <dbReference type="NCBI Taxonomy" id="1323742"/>
    <lineage>
        <taxon>Bacteria</taxon>
        <taxon>Pseudomonadati</taxon>
        <taxon>Pseudomonadota</taxon>
        <taxon>Alphaproteobacteria</taxon>
        <taxon>Rhodobacterales</taxon>
        <taxon>Roseobacteraceae</taxon>
        <taxon>Marivita</taxon>
    </lineage>
</organism>
<dbReference type="SMART" id="SM00863">
    <property type="entry name" value="tRNA_SAD"/>
    <property type="match status" value="1"/>
</dbReference>
<evidence type="ECO:0000256" key="3">
    <source>
        <dbReference type="ARBA" id="ARBA00017959"/>
    </source>
</evidence>
<dbReference type="PANTHER" id="PTHR43462:SF1">
    <property type="entry name" value="ALANYL-TRNA EDITING PROTEIN AARSD1"/>
    <property type="match status" value="1"/>
</dbReference>
<evidence type="ECO:0000256" key="1">
    <source>
        <dbReference type="ARBA" id="ARBA00001947"/>
    </source>
</evidence>
<dbReference type="Pfam" id="PF01411">
    <property type="entry name" value="tRNA-synt_2c"/>
    <property type="match status" value="1"/>
</dbReference>
<sequence length="242" mass="26322">MTDAQDPLFRTDAYAREATSRVVAHTEEGGVILDTALFYPTGGGQPGDSGWIDWDGRTLAIATTVKGDAGTSVLVPAEPVRLPPIGAHVVQRLDWERRFKHMRVHTALHLLSVVIPLPVTGGAIGAGRGRLDFMMPEPPEDRDALEDTLNRLIDRDLVVSESWITDAELEANPSLVKTMSVQPPRGSGRVRLVRIGEGEEQVDLQPCGGTHVARTGEIGRVVFGKIENKGKQNRRVNIALDT</sequence>
<name>A0ABQ1KPE8_9RHOB</name>
<evidence type="ECO:0000313" key="9">
    <source>
        <dbReference type="Proteomes" id="UP000645462"/>
    </source>
</evidence>
<gene>
    <name evidence="8" type="ORF">GCM10011363_19650</name>
</gene>
<dbReference type="GO" id="GO:0016787">
    <property type="term" value="F:hydrolase activity"/>
    <property type="evidence" value="ECO:0007669"/>
    <property type="project" value="UniProtKB-KW"/>
</dbReference>
<dbReference type="EMBL" id="BMFC01000004">
    <property type="protein sequence ID" value="GGC03132.1"/>
    <property type="molecule type" value="Genomic_DNA"/>
</dbReference>
<keyword evidence="4" id="KW-0479">Metal-binding</keyword>
<reference evidence="9" key="1">
    <citation type="journal article" date="2019" name="Int. J. Syst. Evol. Microbiol.">
        <title>The Global Catalogue of Microorganisms (GCM) 10K type strain sequencing project: providing services to taxonomists for standard genome sequencing and annotation.</title>
        <authorList>
            <consortium name="The Broad Institute Genomics Platform"/>
            <consortium name="The Broad Institute Genome Sequencing Center for Infectious Disease"/>
            <person name="Wu L."/>
            <person name="Ma J."/>
        </authorList>
    </citation>
    <scope>NUCLEOTIDE SEQUENCE [LARGE SCALE GENOMIC DNA]</scope>
    <source>
        <strain evidence="9">CGMCC 1.12478</strain>
    </source>
</reference>
<dbReference type="PROSITE" id="PS50860">
    <property type="entry name" value="AA_TRNA_LIGASE_II_ALA"/>
    <property type="match status" value="1"/>
</dbReference>
<dbReference type="InterPro" id="IPR051335">
    <property type="entry name" value="Alanyl-tRNA_Editing_Enzymes"/>
</dbReference>
<accession>A0ABQ1KPE8</accession>
<dbReference type="Gene3D" id="2.40.30.130">
    <property type="match status" value="1"/>
</dbReference>
<evidence type="ECO:0000256" key="2">
    <source>
        <dbReference type="ARBA" id="ARBA00004496"/>
    </source>
</evidence>
<comment type="cofactor">
    <cofactor evidence="1">
        <name>Zn(2+)</name>
        <dbReference type="ChEBI" id="CHEBI:29105"/>
    </cofactor>
</comment>
<keyword evidence="5" id="KW-0862">Zinc</keyword>
<dbReference type="Proteomes" id="UP000645462">
    <property type="component" value="Unassembled WGS sequence"/>
</dbReference>
<evidence type="ECO:0000256" key="4">
    <source>
        <dbReference type="ARBA" id="ARBA00022723"/>
    </source>
</evidence>
<feature type="domain" description="Alanyl-transfer RNA synthetases family profile" evidence="7">
    <location>
        <begin position="1"/>
        <end position="242"/>
    </location>
</feature>